<evidence type="ECO:0000313" key="1">
    <source>
        <dbReference type="EMBL" id="BAG26985.1"/>
    </source>
</evidence>
<keyword evidence="2" id="KW-1185">Reference proteome</keyword>
<accession>A0ABF7R280</accession>
<name>A0ABF7R280_LIMF3</name>
<evidence type="ECO:0000313" key="2">
    <source>
        <dbReference type="Proteomes" id="UP000001697"/>
    </source>
</evidence>
<gene>
    <name evidence="1" type="ordered locus">LAF_0649</name>
</gene>
<protein>
    <submittedName>
        <fullName evidence="1">Uncharacterized protein</fullName>
    </submittedName>
</protein>
<sequence>MVGMSARAVIAMADLRGLEKGLWVNGGGPLYGQLYFNPLSITGQLRRAQSLTTAHHAKWIRYHHRLLTYQELGDIAGLSATVIANCYRHGKREDRLVAPLKKGRRARQIEIDGEQLTIAKIAKRAHVTTRTIRDRYEKGLRGKDLLVSHVKTRKGKLITFKGEELTAGELAERYPKLSADQIQARYRRGKRDDQLVAPIRKQQKPTRIVQWVNGEKLSLSQIACRYGFVVGTIY</sequence>
<dbReference type="AlphaFoldDB" id="A0ABF7R280"/>
<organism evidence="1 2">
    <name type="scientific">Limosilactobacillus fermentum (strain NBRC 3956 / LMG 18251)</name>
    <name type="common">Lactobacillus fermentum</name>
    <dbReference type="NCBI Taxonomy" id="334390"/>
    <lineage>
        <taxon>Bacteria</taxon>
        <taxon>Bacillati</taxon>
        <taxon>Bacillota</taxon>
        <taxon>Bacilli</taxon>
        <taxon>Lactobacillales</taxon>
        <taxon>Lactobacillaceae</taxon>
        <taxon>Limosilactobacillus</taxon>
    </lineage>
</organism>
<dbReference type="EMBL" id="AP008937">
    <property type="protein sequence ID" value="BAG26985.1"/>
    <property type="molecule type" value="Genomic_DNA"/>
</dbReference>
<proteinExistence type="predicted"/>
<reference evidence="1 2" key="1">
    <citation type="journal article" date="2008" name="DNA Res.">
        <title>Comparative genome analysis of Lactobacillus reuteri and Lactobacillus fermentum reveal a genomic island for reuterin and cobalamin production.</title>
        <authorList>
            <person name="Morita H."/>
            <person name="Toh H."/>
            <person name="Fukuda S."/>
            <person name="Horikawa H."/>
            <person name="Oshima K."/>
            <person name="Suzuki T."/>
            <person name="Murakami M."/>
            <person name="Hisamatsu S."/>
            <person name="Kato Y."/>
            <person name="Takizawa T."/>
            <person name="Fukuoka H."/>
            <person name="Yoshimura T."/>
            <person name="Itoh K."/>
            <person name="O'Sullivan D.J."/>
            <person name="McKay L.L."/>
            <person name="Ohno H."/>
            <person name="Kikuchi J."/>
            <person name="Masaoka T."/>
            <person name="Hattori M."/>
        </authorList>
    </citation>
    <scope>NUCLEOTIDE SEQUENCE [LARGE SCALE GENOMIC DNA]</scope>
    <source>
        <strain evidence="2">NBRC 3956 / LMG 18251</strain>
    </source>
</reference>
<dbReference type="KEGG" id="lfe:LAF_0649"/>
<dbReference type="Proteomes" id="UP000001697">
    <property type="component" value="Chromosome"/>
</dbReference>